<evidence type="ECO:0000313" key="1">
    <source>
        <dbReference type="EMBL" id="GIY96598.1"/>
    </source>
</evidence>
<dbReference type="EMBL" id="BPLR01018066">
    <property type="protein sequence ID" value="GIY96598.1"/>
    <property type="molecule type" value="Genomic_DNA"/>
</dbReference>
<sequence>MTSMALLLRLMNCNSPLKKSHLTSPGPDDIHQTLINHLNFKSLTLLLSLFNRIWTEGTFPTQWTRATILPILKPGKEPQEVTSYRPIALTSCLCKTMERMVNAKS</sequence>
<dbReference type="AlphaFoldDB" id="A0AAV4XPL8"/>
<evidence type="ECO:0000313" key="2">
    <source>
        <dbReference type="Proteomes" id="UP001054945"/>
    </source>
</evidence>
<accession>A0AAV4XPL8</accession>
<dbReference type="PANTHER" id="PTHR19446">
    <property type="entry name" value="REVERSE TRANSCRIPTASES"/>
    <property type="match status" value="1"/>
</dbReference>
<keyword evidence="1" id="KW-0808">Transferase</keyword>
<dbReference type="GO" id="GO:0003964">
    <property type="term" value="F:RNA-directed DNA polymerase activity"/>
    <property type="evidence" value="ECO:0007669"/>
    <property type="project" value="UniProtKB-KW"/>
</dbReference>
<name>A0AAV4XPL8_CAEEX</name>
<organism evidence="1 2">
    <name type="scientific">Caerostris extrusa</name>
    <name type="common">Bark spider</name>
    <name type="synonym">Caerostris bankana</name>
    <dbReference type="NCBI Taxonomy" id="172846"/>
    <lineage>
        <taxon>Eukaryota</taxon>
        <taxon>Metazoa</taxon>
        <taxon>Ecdysozoa</taxon>
        <taxon>Arthropoda</taxon>
        <taxon>Chelicerata</taxon>
        <taxon>Arachnida</taxon>
        <taxon>Araneae</taxon>
        <taxon>Araneomorphae</taxon>
        <taxon>Entelegynae</taxon>
        <taxon>Araneoidea</taxon>
        <taxon>Araneidae</taxon>
        <taxon>Caerostris</taxon>
    </lineage>
</organism>
<comment type="caution">
    <text evidence="1">The sequence shown here is derived from an EMBL/GenBank/DDBJ whole genome shotgun (WGS) entry which is preliminary data.</text>
</comment>
<gene>
    <name evidence="1" type="primary">X-elementORF2_256</name>
    <name evidence="1" type="ORF">CEXT_718371</name>
</gene>
<keyword evidence="1" id="KW-0695">RNA-directed DNA polymerase</keyword>
<keyword evidence="1" id="KW-0548">Nucleotidyltransferase</keyword>
<dbReference type="Proteomes" id="UP001054945">
    <property type="component" value="Unassembled WGS sequence"/>
</dbReference>
<keyword evidence="2" id="KW-1185">Reference proteome</keyword>
<reference evidence="1 2" key="1">
    <citation type="submission" date="2021-06" db="EMBL/GenBank/DDBJ databases">
        <title>Caerostris extrusa draft genome.</title>
        <authorList>
            <person name="Kono N."/>
            <person name="Arakawa K."/>
        </authorList>
    </citation>
    <scope>NUCLEOTIDE SEQUENCE [LARGE SCALE GENOMIC DNA]</scope>
</reference>
<proteinExistence type="predicted"/>
<protein>
    <submittedName>
        <fullName evidence="1">RNA-directed DNA polymerase from transposon X-element</fullName>
    </submittedName>
</protein>